<evidence type="ECO:0000256" key="1">
    <source>
        <dbReference type="SAM" id="Phobius"/>
    </source>
</evidence>
<reference evidence="2" key="1">
    <citation type="submission" date="2023-03" db="EMBL/GenBank/DDBJ databases">
        <title>MT1 and MT2 Draft Genomes of Novel Species.</title>
        <authorList>
            <person name="Venkateswaran K."/>
        </authorList>
    </citation>
    <scope>NUCLEOTIDE SEQUENCE</scope>
    <source>
        <strain evidence="2">F6_3S_P_2</strain>
    </source>
</reference>
<keyword evidence="1" id="KW-0812">Transmembrane</keyword>
<organism evidence="2 3">
    <name type="scientific">Sporosarcina highlanderae</name>
    <dbReference type="NCBI Taxonomy" id="3035916"/>
    <lineage>
        <taxon>Bacteria</taxon>
        <taxon>Bacillati</taxon>
        <taxon>Bacillota</taxon>
        <taxon>Bacilli</taxon>
        <taxon>Bacillales</taxon>
        <taxon>Caryophanaceae</taxon>
        <taxon>Sporosarcina</taxon>
    </lineage>
</organism>
<evidence type="ECO:0000313" key="2">
    <source>
        <dbReference type="EMBL" id="MDN4606423.1"/>
    </source>
</evidence>
<accession>A0ABT8JMP8</accession>
<keyword evidence="1" id="KW-1133">Transmembrane helix</keyword>
<protein>
    <submittedName>
        <fullName evidence="2">Uncharacterized protein</fullName>
    </submittedName>
</protein>
<proteinExistence type="predicted"/>
<dbReference type="RefSeq" id="WP_301241973.1">
    <property type="nucleotide sequence ID" value="NZ_JAROCC010000002.1"/>
</dbReference>
<name>A0ABT8JMP8_9BACL</name>
<feature type="transmembrane region" description="Helical" evidence="1">
    <location>
        <begin position="6"/>
        <end position="25"/>
    </location>
</feature>
<keyword evidence="1" id="KW-0472">Membrane</keyword>
<evidence type="ECO:0000313" key="3">
    <source>
        <dbReference type="Proteomes" id="UP001175097"/>
    </source>
</evidence>
<dbReference type="EMBL" id="JAROCC010000002">
    <property type="protein sequence ID" value="MDN4606423.1"/>
    <property type="molecule type" value="Genomic_DNA"/>
</dbReference>
<sequence>MKGRTLVIGLVVFVLVIVAIIYFAMTAQFEKDRQKGPQVEIIDKK</sequence>
<dbReference type="Proteomes" id="UP001175097">
    <property type="component" value="Unassembled WGS sequence"/>
</dbReference>
<keyword evidence="3" id="KW-1185">Reference proteome</keyword>
<gene>
    <name evidence="2" type="ORF">P5G49_02900</name>
</gene>
<comment type="caution">
    <text evidence="2">The sequence shown here is derived from an EMBL/GenBank/DDBJ whole genome shotgun (WGS) entry which is preliminary data.</text>
</comment>